<feature type="region of interest" description="Disordered" evidence="1">
    <location>
        <begin position="930"/>
        <end position="979"/>
    </location>
</feature>
<feature type="region of interest" description="Disordered" evidence="1">
    <location>
        <begin position="424"/>
        <end position="491"/>
    </location>
</feature>
<protein>
    <submittedName>
        <fullName evidence="3">Uncharacterized protein</fullName>
    </submittedName>
</protein>
<feature type="compositionally biased region" description="Polar residues" evidence="1">
    <location>
        <begin position="1243"/>
        <end position="1259"/>
    </location>
</feature>
<dbReference type="AlphaFoldDB" id="A0A1B6H3R5"/>
<keyword evidence="2" id="KW-1133">Transmembrane helix</keyword>
<feature type="region of interest" description="Disordered" evidence="1">
    <location>
        <begin position="819"/>
        <end position="901"/>
    </location>
</feature>
<name>A0A1B6H3R5_9HEMI</name>
<feature type="compositionally biased region" description="Polar residues" evidence="1">
    <location>
        <begin position="885"/>
        <end position="895"/>
    </location>
</feature>
<feature type="compositionally biased region" description="Low complexity" evidence="1">
    <location>
        <begin position="930"/>
        <end position="955"/>
    </location>
</feature>
<feature type="region of interest" description="Disordered" evidence="1">
    <location>
        <begin position="734"/>
        <end position="758"/>
    </location>
</feature>
<feature type="compositionally biased region" description="Low complexity" evidence="1">
    <location>
        <begin position="872"/>
        <end position="884"/>
    </location>
</feature>
<feature type="compositionally biased region" description="Low complexity" evidence="1">
    <location>
        <begin position="384"/>
        <end position="394"/>
    </location>
</feature>
<feature type="compositionally biased region" description="Polar residues" evidence="1">
    <location>
        <begin position="855"/>
        <end position="870"/>
    </location>
</feature>
<reference evidence="3" key="1">
    <citation type="submission" date="2015-11" db="EMBL/GenBank/DDBJ databases">
        <title>De novo transcriptome assembly of four potential Pierce s Disease insect vectors from Arizona vineyards.</title>
        <authorList>
            <person name="Tassone E.E."/>
        </authorList>
    </citation>
    <scope>NUCLEOTIDE SEQUENCE</scope>
</reference>
<feature type="region of interest" description="Disordered" evidence="1">
    <location>
        <begin position="319"/>
        <end position="412"/>
    </location>
</feature>
<proteinExistence type="predicted"/>
<feature type="compositionally biased region" description="Basic residues" evidence="1">
    <location>
        <begin position="397"/>
        <end position="406"/>
    </location>
</feature>
<feature type="compositionally biased region" description="Basic and acidic residues" evidence="1">
    <location>
        <begin position="319"/>
        <end position="336"/>
    </location>
</feature>
<feature type="compositionally biased region" description="Polar residues" evidence="1">
    <location>
        <begin position="337"/>
        <end position="357"/>
    </location>
</feature>
<feature type="transmembrane region" description="Helical" evidence="2">
    <location>
        <begin position="6"/>
        <end position="38"/>
    </location>
</feature>
<feature type="compositionally biased region" description="Polar residues" evidence="1">
    <location>
        <begin position="819"/>
        <end position="835"/>
    </location>
</feature>
<keyword evidence="2" id="KW-0472">Membrane</keyword>
<sequence>MNHIYLGLSVVLFCVFLAYFILSKLLLLTVICVILVGLHFKDDFNLFRYVATHVASFYSWICETYTNILNMYHQSNNTNFPVRKCLDNNGTVRSSKLDNLHRLKANVAHNLNSSHLFEPQSTVFNNPAWESRPSTPPKPNFFFNRLQSARHETPTLNTSNTFSSEEKDYNISSVKPISPVNVLTKHTISRDCESPLNTVINKSYVDTSSGLNSPILDAKLYANVNSPGFCSRVAERLSESMTHQPKYDTVGAFPVVNFKNQSSKIKIKTPVRVRLAPPSNDIMFSPTGTNSVTRSPAVGPDESMKSVLQVLKDISRKRIHSHVDEDSEDNSKRLRVSDSQFDSDNVVHTSLLQQTIQGKRAREESSPTEDDVKKKRKPLQNNEILSSLSSSISIKPPHLKTKKRKAQAIDDSVSSTPVLGKLLKVQTEVTPPPSTVKQASHGPSTSNDSSPTTNQECKPKSETTPSSAVKESEEKEEEIVAEATDPDNGVESRLLGRMSGQVYQSTVQPLTVKNNVFMSTNDLSLSPPKENRLAAMIAVLGGPSENIQLDSAQTEDSKPPERKIIGKALFTSPETPEISKQNKKVTFSDSLTTTKIYDLDQTQTEHSSNGTSVLTHATPLSPLTVGVHSSPTPTDVKLCFGSSSANTSQIASSASSEVKEPVIQPKSTIDLFSSSTSPKTSIMTTKPILSSNTTNLTSPLNTPIKTVESQSIKESKVQNSSVNNLKPVFSFGSTNASVENSKPDKPTPSSISDLGEKTPFSFGSSLNGAQVAPQNSVFTPLLTNTSQNLSSKSETSGAADKEAQNKLAFSFGNTNNVSSSFGKNESEGNQLLNGLTSTNQSTNNNSPFSQNNTNKQIFPSLTTSSNNKPQVPTFSFGSSSPFSTNLKSHSPTTKTDPQHLHPAVSNTITTSVQPSPSLSAQPTISFSTSLSNLSQSSKQSSFGSNSQPSSQQNTPIFGSGTSQSGGEFKITSSVESTQVPPQGSLFGNTITQAAGFGVTATSTSSGDIKLPTTIQQNVTNQNSNLFGNLTSNEISKPSVFNAGATITSQQSNPIFGLPAVTASSQASSSPFGVSINSSGTQPKIFGNPSTTQATVFGTATTNSVSLNKTSFLNTPSTVGQSSVFSNSDGNQLSKPVFANSSTASSSFGGLNNNSNPTFGNLNNTNTPTFGNQNNMNTPAFGNQNNATTSAFGNQNNTTTPAFGNQNSTTVAGFGSQTNTLNTSQSGFGTGGTLSTSGAFSLGNTSSPSTTEVKASTFSPSPFVFGSSAVTKEPTK</sequence>
<dbReference type="EMBL" id="GECZ01000443">
    <property type="protein sequence ID" value="JAS69326.1"/>
    <property type="molecule type" value="Transcribed_RNA"/>
</dbReference>
<keyword evidence="2" id="KW-0812">Transmembrane</keyword>
<evidence type="ECO:0000313" key="3">
    <source>
        <dbReference type="EMBL" id="JAS69326.1"/>
    </source>
</evidence>
<feature type="region of interest" description="Disordered" evidence="1">
    <location>
        <begin position="1241"/>
        <end position="1275"/>
    </location>
</feature>
<evidence type="ECO:0000256" key="2">
    <source>
        <dbReference type="SAM" id="Phobius"/>
    </source>
</evidence>
<feature type="compositionally biased region" description="Polar residues" evidence="1">
    <location>
        <begin position="959"/>
        <end position="979"/>
    </location>
</feature>
<feature type="non-terminal residue" evidence="3">
    <location>
        <position position="1275"/>
    </location>
</feature>
<feature type="region of interest" description="Disordered" evidence="1">
    <location>
        <begin position="279"/>
        <end position="303"/>
    </location>
</feature>
<organism evidence="3">
    <name type="scientific">Cuerna arida</name>
    <dbReference type="NCBI Taxonomy" id="1464854"/>
    <lineage>
        <taxon>Eukaryota</taxon>
        <taxon>Metazoa</taxon>
        <taxon>Ecdysozoa</taxon>
        <taxon>Arthropoda</taxon>
        <taxon>Hexapoda</taxon>
        <taxon>Insecta</taxon>
        <taxon>Pterygota</taxon>
        <taxon>Neoptera</taxon>
        <taxon>Paraneoptera</taxon>
        <taxon>Hemiptera</taxon>
        <taxon>Auchenorrhyncha</taxon>
        <taxon>Membracoidea</taxon>
        <taxon>Cicadellidae</taxon>
        <taxon>Cicadellinae</taxon>
        <taxon>Proconiini</taxon>
        <taxon>Cuerna</taxon>
    </lineage>
</organism>
<feature type="compositionally biased region" description="Low complexity" evidence="1">
    <location>
        <begin position="443"/>
        <end position="454"/>
    </location>
</feature>
<gene>
    <name evidence="3" type="ORF">g.17766</name>
</gene>
<evidence type="ECO:0000256" key="1">
    <source>
        <dbReference type="SAM" id="MobiDB-lite"/>
    </source>
</evidence>
<accession>A0A1B6H3R5</accession>
<feature type="compositionally biased region" description="Basic and acidic residues" evidence="1">
    <location>
        <begin position="360"/>
        <end position="373"/>
    </location>
</feature>
<feature type="compositionally biased region" description="Low complexity" evidence="1">
    <location>
        <begin position="836"/>
        <end position="854"/>
    </location>
</feature>